<feature type="compositionally biased region" description="Basic and acidic residues" evidence="1">
    <location>
        <begin position="330"/>
        <end position="339"/>
    </location>
</feature>
<sequence length="462" mass="51497">MAVDRPIHVVLAGKKEDTSLTFEDTTRVLRWFLAPKSPVVDVSYRNVVASTFREDHHHLEISYVSRKAKNSPYVINKLQGQVKESDRDVAGEWSRALTERAYEGARRNPRLKVLVNPKSGVGKAVKTFTAVIEPILRTAGCLLDVVHTTRSGHAHEIASQIPLDTYDAVVIVSGDGLIHEVFNGFADHSKPRKAFAIPLAPIPAGSGNALSLNLLGLKDGFDCVAATMNILKGKRMNVDLFSFTQNGKRTISFMTQSIGMVANIDVGTDHLRWMGDARFTYGFLRELVKMKPCPVELSYKADTLDKKMMVEGLKERRDYPGKAKPPLQPTEDKDDRLPSLKYSNHDADGWTVHKKPLMDYMAFPVSLPDDGVIDIVARGVSARGNLLSSTLDGWANGQEFWNENVTYIKARAFRIKPLPADTQTRLAIDGEEFPLEEFQVEVIPRLGTLLSPQDHYAIEFKV</sequence>
<name>A0ABR2ZAD4_9AGAR</name>
<dbReference type="Proteomes" id="UP001437256">
    <property type="component" value="Unassembled WGS sequence"/>
</dbReference>
<proteinExistence type="predicted"/>
<accession>A0ABR2ZAD4</accession>
<dbReference type="Gene3D" id="2.60.200.40">
    <property type="match status" value="1"/>
</dbReference>
<gene>
    <name evidence="3" type="primary">LCB4_2</name>
    <name evidence="3" type="ORF">AAF712_015082</name>
</gene>
<comment type="caution">
    <text evidence="3">The sequence shown here is derived from an EMBL/GenBank/DDBJ whole genome shotgun (WGS) entry which is preliminary data.</text>
</comment>
<evidence type="ECO:0000256" key="1">
    <source>
        <dbReference type="SAM" id="MobiDB-lite"/>
    </source>
</evidence>
<dbReference type="InterPro" id="IPR016064">
    <property type="entry name" value="NAD/diacylglycerol_kinase_sf"/>
</dbReference>
<dbReference type="EMBL" id="JBBXMP010000342">
    <property type="protein sequence ID" value="KAL0058258.1"/>
    <property type="molecule type" value="Genomic_DNA"/>
</dbReference>
<dbReference type="PANTHER" id="PTHR12358:SF31">
    <property type="entry name" value="ACYLGLYCEROL KINASE, MITOCHONDRIAL"/>
    <property type="match status" value="1"/>
</dbReference>
<evidence type="ECO:0000313" key="4">
    <source>
        <dbReference type="Proteomes" id="UP001437256"/>
    </source>
</evidence>
<dbReference type="GO" id="GO:0008481">
    <property type="term" value="F:sphingosine kinase activity"/>
    <property type="evidence" value="ECO:0007669"/>
    <property type="project" value="UniProtKB-EC"/>
</dbReference>
<dbReference type="InterPro" id="IPR050187">
    <property type="entry name" value="Lipid_Phosphate_FormReg"/>
</dbReference>
<dbReference type="PANTHER" id="PTHR12358">
    <property type="entry name" value="SPHINGOSINE KINASE"/>
    <property type="match status" value="1"/>
</dbReference>
<dbReference type="SUPFAM" id="SSF111331">
    <property type="entry name" value="NAD kinase/diacylglycerol kinase-like"/>
    <property type="match status" value="1"/>
</dbReference>
<dbReference type="SMART" id="SM00046">
    <property type="entry name" value="DAGKc"/>
    <property type="match status" value="1"/>
</dbReference>
<dbReference type="InterPro" id="IPR001206">
    <property type="entry name" value="Diacylglycerol_kinase_cat_dom"/>
</dbReference>
<feature type="region of interest" description="Disordered" evidence="1">
    <location>
        <begin position="315"/>
        <end position="339"/>
    </location>
</feature>
<dbReference type="Pfam" id="PF00781">
    <property type="entry name" value="DAGK_cat"/>
    <property type="match status" value="1"/>
</dbReference>
<keyword evidence="3" id="KW-0418">Kinase</keyword>
<protein>
    <submittedName>
        <fullName evidence="3">Sphinganine kinase lcb4</fullName>
        <ecNumber evidence="3">2.7.1.91</ecNumber>
    </submittedName>
</protein>
<keyword evidence="4" id="KW-1185">Reference proteome</keyword>
<evidence type="ECO:0000259" key="2">
    <source>
        <dbReference type="PROSITE" id="PS50146"/>
    </source>
</evidence>
<dbReference type="EC" id="2.7.1.91" evidence="3"/>
<reference evidence="3 4" key="1">
    <citation type="submission" date="2024-05" db="EMBL/GenBank/DDBJ databases">
        <title>A draft genome resource for the thread blight pathogen Marasmius tenuissimus strain MS-2.</title>
        <authorList>
            <person name="Yulfo-Soto G.E."/>
            <person name="Baruah I.K."/>
            <person name="Amoako-Attah I."/>
            <person name="Bukari Y."/>
            <person name="Meinhardt L.W."/>
            <person name="Bailey B.A."/>
            <person name="Cohen S.P."/>
        </authorList>
    </citation>
    <scope>NUCLEOTIDE SEQUENCE [LARGE SCALE GENOMIC DNA]</scope>
    <source>
        <strain evidence="3 4">MS-2</strain>
    </source>
</reference>
<organism evidence="3 4">
    <name type="scientific">Marasmius tenuissimus</name>
    <dbReference type="NCBI Taxonomy" id="585030"/>
    <lineage>
        <taxon>Eukaryota</taxon>
        <taxon>Fungi</taxon>
        <taxon>Dikarya</taxon>
        <taxon>Basidiomycota</taxon>
        <taxon>Agaricomycotina</taxon>
        <taxon>Agaricomycetes</taxon>
        <taxon>Agaricomycetidae</taxon>
        <taxon>Agaricales</taxon>
        <taxon>Marasmiineae</taxon>
        <taxon>Marasmiaceae</taxon>
        <taxon>Marasmius</taxon>
    </lineage>
</organism>
<feature type="domain" description="DAGKc" evidence="2">
    <location>
        <begin position="106"/>
        <end position="247"/>
    </location>
</feature>
<dbReference type="Gene3D" id="3.40.50.10330">
    <property type="entry name" value="Probable inorganic polyphosphate/atp-NAD kinase, domain 1"/>
    <property type="match status" value="1"/>
</dbReference>
<dbReference type="InterPro" id="IPR017438">
    <property type="entry name" value="ATP-NAD_kinase_N"/>
</dbReference>
<dbReference type="PROSITE" id="PS50146">
    <property type="entry name" value="DAGK"/>
    <property type="match status" value="1"/>
</dbReference>
<keyword evidence="3" id="KW-0808">Transferase</keyword>
<evidence type="ECO:0000313" key="3">
    <source>
        <dbReference type="EMBL" id="KAL0058258.1"/>
    </source>
</evidence>